<dbReference type="OrthoDB" id="9790882at2"/>
<keyword evidence="1" id="KW-0472">Membrane</keyword>
<name>A0A437QTS7_9PROT</name>
<dbReference type="AlphaFoldDB" id="A0A437QTS7"/>
<evidence type="ECO:0000256" key="1">
    <source>
        <dbReference type="SAM" id="Phobius"/>
    </source>
</evidence>
<evidence type="ECO:0000313" key="6">
    <source>
        <dbReference type="Proteomes" id="UP000287447"/>
    </source>
</evidence>
<dbReference type="InterPro" id="IPR001633">
    <property type="entry name" value="EAL_dom"/>
</dbReference>
<feature type="domain" description="HAMP" evidence="3">
    <location>
        <begin position="299"/>
        <end position="351"/>
    </location>
</feature>
<organism evidence="5 6">
    <name type="scientific">Hwanghaeella grinnelliae</name>
    <dbReference type="NCBI Taxonomy" id="2500179"/>
    <lineage>
        <taxon>Bacteria</taxon>
        <taxon>Pseudomonadati</taxon>
        <taxon>Pseudomonadota</taxon>
        <taxon>Alphaproteobacteria</taxon>
        <taxon>Rhodospirillales</taxon>
        <taxon>Rhodospirillaceae</taxon>
        <taxon>Hwanghaeella</taxon>
    </lineage>
</organism>
<evidence type="ECO:0000259" key="4">
    <source>
        <dbReference type="PROSITE" id="PS50887"/>
    </source>
</evidence>
<dbReference type="Pfam" id="PF00990">
    <property type="entry name" value="GGDEF"/>
    <property type="match status" value="1"/>
</dbReference>
<proteinExistence type="predicted"/>
<evidence type="ECO:0000259" key="3">
    <source>
        <dbReference type="PROSITE" id="PS50885"/>
    </source>
</evidence>
<dbReference type="SUPFAM" id="SSF158472">
    <property type="entry name" value="HAMP domain-like"/>
    <property type="match status" value="1"/>
</dbReference>
<dbReference type="InterPro" id="IPR000160">
    <property type="entry name" value="GGDEF_dom"/>
</dbReference>
<dbReference type="Proteomes" id="UP000287447">
    <property type="component" value="Unassembled WGS sequence"/>
</dbReference>
<dbReference type="PROSITE" id="PS50883">
    <property type="entry name" value="EAL"/>
    <property type="match status" value="1"/>
</dbReference>
<keyword evidence="6" id="KW-1185">Reference proteome</keyword>
<dbReference type="InterPro" id="IPR043128">
    <property type="entry name" value="Rev_trsase/Diguanyl_cyclase"/>
</dbReference>
<evidence type="ECO:0000259" key="2">
    <source>
        <dbReference type="PROSITE" id="PS50883"/>
    </source>
</evidence>
<feature type="domain" description="GGDEF" evidence="4">
    <location>
        <begin position="385"/>
        <end position="517"/>
    </location>
</feature>
<dbReference type="Gene3D" id="6.10.340.10">
    <property type="match status" value="1"/>
</dbReference>
<sequence length="803" mass="88277">MKVSFQSKLIVFAFGILVAVQVLSAVAVYYSTRSLAIENLRVELAATEQVFLTHLENTTRAMAETTTAVTLDFAFRNAIAQGDKPTRRSVLENFRDRVAADRVLLVSLDGEVDIDTAREGAMGTVFPFTDLVERADVEGVAFDIVSMDGKLYDMVLLPVLAPDAIAWIAFAMAIDDEFAVEIRNLAPFPTWVSFLMKQGGEWRLAASTASGAERVSLENYIAANQELPVGPSLVDVENRTFVTTATEIHGEGRKVPVALLFHSTIDPALARTRELLLQLAALLVAALVVTLIGAVFLARGITRPVRDLTTAAGRVREGDYNTQVLYQRQDEFGELSDAFNKMMTDIQRREETISHQARNDALTGLPNRREFLRQVNEHAAKSPDKPFAAVIVGLERVQEMNSSLGFEVGDRIIKGVAERLREHIAEDDMVARIGGDEFGLVLNGEQWAQGGDTLLTSLIRAMEHPITAREGNVDISLRFGLALYPEHGDNGANLVMSSELAMYKARLAGKPTHIFDPVADRPRPEALMLMGEMRKGLETGQFQLVYQPKVDVATGKVVAAEALSRWQHPHMKNLSPETFVPLAEQTGNIRHLTRWMLEQATTDCAAWRAAGLDLKLSVNLSAKDIATGEIVMILSRLLVEKGLPAEVLTLEITESALMDEPEEALATLDNLSDMGMSVSVDDFGTGYSSMSYLKRLPADELKIDKSFVLNLANSREDDVIVRSTVDLGRNLGLSVTAEGVEDLESFLRLREIGCTIAQGYFVARPMPLEKFMEFCTNSPWADGTAVPPVTAAGDELEHKTQDR</sequence>
<dbReference type="SMART" id="SM00304">
    <property type="entry name" value="HAMP"/>
    <property type="match status" value="1"/>
</dbReference>
<comment type="caution">
    <text evidence="5">The sequence shown here is derived from an EMBL/GenBank/DDBJ whole genome shotgun (WGS) entry which is preliminary data.</text>
</comment>
<dbReference type="CDD" id="cd06225">
    <property type="entry name" value="HAMP"/>
    <property type="match status" value="1"/>
</dbReference>
<keyword evidence="1" id="KW-1133">Transmembrane helix</keyword>
<dbReference type="InterPro" id="IPR050706">
    <property type="entry name" value="Cyclic-di-GMP_PDE-like"/>
</dbReference>
<dbReference type="GO" id="GO:0071111">
    <property type="term" value="F:cyclic-guanylate-specific phosphodiesterase activity"/>
    <property type="evidence" value="ECO:0007669"/>
    <property type="project" value="InterPro"/>
</dbReference>
<dbReference type="EMBL" id="SADE01000001">
    <property type="protein sequence ID" value="RVU37900.1"/>
    <property type="molecule type" value="Genomic_DNA"/>
</dbReference>
<dbReference type="InterPro" id="IPR029150">
    <property type="entry name" value="dCache_3"/>
</dbReference>
<dbReference type="PROSITE" id="PS50887">
    <property type="entry name" value="GGDEF"/>
    <property type="match status" value="1"/>
</dbReference>
<dbReference type="SUPFAM" id="SSF141868">
    <property type="entry name" value="EAL domain-like"/>
    <property type="match status" value="1"/>
</dbReference>
<dbReference type="SMART" id="SM00052">
    <property type="entry name" value="EAL"/>
    <property type="match status" value="1"/>
</dbReference>
<accession>A0A437QTS7</accession>
<dbReference type="CDD" id="cd01948">
    <property type="entry name" value="EAL"/>
    <property type="match status" value="1"/>
</dbReference>
<keyword evidence="1" id="KW-0812">Transmembrane</keyword>
<dbReference type="InterPro" id="IPR003660">
    <property type="entry name" value="HAMP_dom"/>
</dbReference>
<dbReference type="Gene3D" id="3.20.20.450">
    <property type="entry name" value="EAL domain"/>
    <property type="match status" value="1"/>
</dbReference>
<dbReference type="PANTHER" id="PTHR33121:SF19">
    <property type="entry name" value="CYCLIC DI-GMP PHOSPHODIESTERASE PA2567"/>
    <property type="match status" value="1"/>
</dbReference>
<dbReference type="GO" id="GO:0016020">
    <property type="term" value="C:membrane"/>
    <property type="evidence" value="ECO:0007669"/>
    <property type="project" value="InterPro"/>
</dbReference>
<dbReference type="NCBIfam" id="TIGR00254">
    <property type="entry name" value="GGDEF"/>
    <property type="match status" value="1"/>
</dbReference>
<dbReference type="CDD" id="cd01949">
    <property type="entry name" value="GGDEF"/>
    <property type="match status" value="1"/>
</dbReference>
<dbReference type="InterPro" id="IPR035919">
    <property type="entry name" value="EAL_sf"/>
</dbReference>
<dbReference type="Pfam" id="PF00563">
    <property type="entry name" value="EAL"/>
    <property type="match status" value="1"/>
</dbReference>
<feature type="transmembrane region" description="Helical" evidence="1">
    <location>
        <begin position="275"/>
        <end position="298"/>
    </location>
</feature>
<protein>
    <submittedName>
        <fullName evidence="5">EAL domain-containing protein</fullName>
    </submittedName>
</protein>
<dbReference type="Pfam" id="PF00672">
    <property type="entry name" value="HAMP"/>
    <property type="match status" value="1"/>
</dbReference>
<dbReference type="SMART" id="SM00267">
    <property type="entry name" value="GGDEF"/>
    <property type="match status" value="1"/>
</dbReference>
<dbReference type="PANTHER" id="PTHR33121">
    <property type="entry name" value="CYCLIC DI-GMP PHOSPHODIESTERASE PDEF"/>
    <property type="match status" value="1"/>
</dbReference>
<dbReference type="PROSITE" id="PS50885">
    <property type="entry name" value="HAMP"/>
    <property type="match status" value="1"/>
</dbReference>
<dbReference type="GO" id="GO:0007165">
    <property type="term" value="P:signal transduction"/>
    <property type="evidence" value="ECO:0007669"/>
    <property type="project" value="InterPro"/>
</dbReference>
<dbReference type="SUPFAM" id="SSF55073">
    <property type="entry name" value="Nucleotide cyclase"/>
    <property type="match status" value="1"/>
</dbReference>
<reference evidence="6" key="1">
    <citation type="submission" date="2019-01" db="EMBL/GenBank/DDBJ databases">
        <title>Gri0909 isolated from a small marine red alga.</title>
        <authorList>
            <person name="Kim J."/>
            <person name="Jeong S.E."/>
            <person name="Jeon C.O."/>
        </authorList>
    </citation>
    <scope>NUCLEOTIDE SEQUENCE [LARGE SCALE GENOMIC DNA]</scope>
    <source>
        <strain evidence="6">Gri0909</strain>
    </source>
</reference>
<evidence type="ECO:0000313" key="5">
    <source>
        <dbReference type="EMBL" id="RVU37900.1"/>
    </source>
</evidence>
<dbReference type="RefSeq" id="WP_127763273.1">
    <property type="nucleotide sequence ID" value="NZ_SADE01000001.1"/>
</dbReference>
<feature type="domain" description="EAL" evidence="2">
    <location>
        <begin position="526"/>
        <end position="779"/>
    </location>
</feature>
<dbReference type="Gene3D" id="3.30.70.270">
    <property type="match status" value="1"/>
</dbReference>
<dbReference type="Pfam" id="PF14827">
    <property type="entry name" value="dCache_3"/>
    <property type="match status" value="1"/>
</dbReference>
<dbReference type="InterPro" id="IPR029787">
    <property type="entry name" value="Nucleotide_cyclase"/>
</dbReference>
<gene>
    <name evidence="5" type="ORF">EOI86_00940</name>
</gene>